<dbReference type="InterPro" id="IPR004827">
    <property type="entry name" value="bZIP"/>
</dbReference>
<evidence type="ECO:0000256" key="1">
    <source>
        <dbReference type="SAM" id="MobiDB-lite"/>
    </source>
</evidence>
<sequence length="1074" mass="111821">MSGNSDSGTNATSIHLNEEDWLQLLQQLTPSSIDNLQHTLKRLQQREPPVKSADKLNFLATASQLCGSSTILSPKTEHEGIKSQGAPIVVSLGLSKTAVPSVITVPSVLNVSKSAANPLANTIVLPSSALLIAPSAHGQTFSLDNCVPISDVNRVVLNSGKLLSPSTSASLPNETFNSLNTLASAAVAVAASASGQTNWSSDLLISSSMTTAPLDSIRYSPAPLGEGVTSSSSHSASTASITSSTTPITADGILSALSGNHVDISSQLLPTLGAAGLTVYPLQVSGTGSTVFVAAAPAASQGTTVAQTLNLLDPIALQQTAGLPSSLLTSCTISSSSSSGSGCYTSPVTACAPSSTNHVTSVVSPTPFLTSTPRTKPKFKPLWETNIASSSDRASTTLLSTDVSSSSNEKNSVRSFGADIIASTGSSNASVCNAVTATTATVTQQPIVRTLKRQSPMLSVKSIGQTPKRLAAMAATLSEEAGKMSTQDSCKKLLLVCSQAAKSSQSLVQPQVQAQQQQQHSADSAISVSSMGSIDSVLSRVLQPRPPNMTPANNSFSLNQNLPNATLTDRIQLISGAYDHQKVLTHQPLLAPAGIANDHRTVLGSTADLMESVGGRTTDLLMAGKTYESGRRNLKEEAVGEDEARRRAKRRERNRVAAAKCRQRRQDQIVELQHRVNVLTKTGQELRTSLQSADAERNRLENLIRQHGLAGCPAAEETLNNAEIDLPEKASPLDGIPDDSEISTGQHPNDKSYIGLDDLSFHPISTTSTSSTSQSPSLILITSSVPTKPEPDPIEATGRPTLTKLDLRKASQAGRQNLLLSLSQQTVGANSGGINMVCNPGTGHSANGITTPVSAPCAIKQDETTVQSEKNTVSSTSESTTSYSSPSNLTRVASRPSSLLPPRHSDSSTNNISSTLSSGVVTVDTPTPYFWPSELHGFSPILTPSTWKLFKNLATAGTPHQSFLLTPTLGCSVGMTLPSATAGTTPSSPSASQLSSTGTGVVVSTVPATPSHPMDNGAVVVKTEEDDSLRVMNNGDCQSSPPPTSSSQSSIVITFSNCDNNSDPQDKLSSAVHP</sequence>
<evidence type="ECO:0000313" key="3">
    <source>
        <dbReference type="EMBL" id="CAL5131374.1"/>
    </source>
</evidence>
<feature type="compositionally biased region" description="Low complexity" evidence="1">
    <location>
        <begin position="872"/>
        <end position="915"/>
    </location>
</feature>
<dbReference type="PROSITE" id="PS50217">
    <property type="entry name" value="BZIP"/>
    <property type="match status" value="1"/>
</dbReference>
<proteinExistence type="predicted"/>
<dbReference type="InterPro" id="IPR046347">
    <property type="entry name" value="bZIP_sf"/>
</dbReference>
<feature type="region of interest" description="Disordered" evidence="1">
    <location>
        <begin position="728"/>
        <end position="756"/>
    </location>
</feature>
<feature type="region of interest" description="Disordered" evidence="1">
    <location>
        <begin position="1031"/>
        <end position="1050"/>
    </location>
</feature>
<protein>
    <recommendedName>
        <fullName evidence="2">BZIP domain-containing protein</fullName>
    </recommendedName>
</protein>
<name>A0AAV2T5N2_CALDB</name>
<gene>
    <name evidence="3" type="ORF">CDAUBV1_LOCUS3792</name>
</gene>
<feature type="domain" description="BZIP" evidence="2">
    <location>
        <begin position="644"/>
        <end position="707"/>
    </location>
</feature>
<dbReference type="Pfam" id="PF00170">
    <property type="entry name" value="bZIP_1"/>
    <property type="match status" value="1"/>
</dbReference>
<dbReference type="Gene3D" id="1.20.5.170">
    <property type="match status" value="1"/>
</dbReference>
<evidence type="ECO:0000313" key="4">
    <source>
        <dbReference type="Proteomes" id="UP001497525"/>
    </source>
</evidence>
<dbReference type="PROSITE" id="PS00036">
    <property type="entry name" value="BZIP_BASIC"/>
    <property type="match status" value="1"/>
</dbReference>
<feature type="region of interest" description="Disordered" evidence="1">
    <location>
        <begin position="980"/>
        <end position="1017"/>
    </location>
</feature>
<feature type="region of interest" description="Disordered" evidence="1">
    <location>
        <begin position="863"/>
        <end position="915"/>
    </location>
</feature>
<evidence type="ECO:0000259" key="2">
    <source>
        <dbReference type="PROSITE" id="PS50217"/>
    </source>
</evidence>
<dbReference type="AlphaFoldDB" id="A0AAV2T5N2"/>
<dbReference type="CDD" id="cd14699">
    <property type="entry name" value="bZIP_Fos_like"/>
    <property type="match status" value="1"/>
</dbReference>
<accession>A0AAV2T5N2</accession>
<dbReference type="Proteomes" id="UP001497525">
    <property type="component" value="Unassembled WGS sequence"/>
</dbReference>
<dbReference type="EMBL" id="CAXLJL010000090">
    <property type="protein sequence ID" value="CAL5131374.1"/>
    <property type="molecule type" value="Genomic_DNA"/>
</dbReference>
<feature type="region of interest" description="Disordered" evidence="1">
    <location>
        <begin position="1055"/>
        <end position="1074"/>
    </location>
</feature>
<dbReference type="SMART" id="SM00338">
    <property type="entry name" value="BRLZ"/>
    <property type="match status" value="1"/>
</dbReference>
<reference evidence="3" key="1">
    <citation type="submission" date="2024-06" db="EMBL/GenBank/DDBJ databases">
        <authorList>
            <person name="Liu X."/>
            <person name="Lenzi L."/>
            <person name="Haldenby T S."/>
            <person name="Uol C."/>
        </authorList>
    </citation>
    <scope>NUCLEOTIDE SEQUENCE</scope>
</reference>
<feature type="compositionally biased region" description="Low complexity" evidence="1">
    <location>
        <begin position="980"/>
        <end position="1011"/>
    </location>
</feature>
<comment type="caution">
    <text evidence="3">The sequence shown here is derived from an EMBL/GenBank/DDBJ whole genome shotgun (WGS) entry which is preliminary data.</text>
</comment>
<dbReference type="GO" id="GO:0003700">
    <property type="term" value="F:DNA-binding transcription factor activity"/>
    <property type="evidence" value="ECO:0007669"/>
    <property type="project" value="InterPro"/>
</dbReference>
<organism evidence="3 4">
    <name type="scientific">Calicophoron daubneyi</name>
    <name type="common">Rumen fluke</name>
    <name type="synonym">Paramphistomum daubneyi</name>
    <dbReference type="NCBI Taxonomy" id="300641"/>
    <lineage>
        <taxon>Eukaryota</taxon>
        <taxon>Metazoa</taxon>
        <taxon>Spiralia</taxon>
        <taxon>Lophotrochozoa</taxon>
        <taxon>Platyhelminthes</taxon>
        <taxon>Trematoda</taxon>
        <taxon>Digenea</taxon>
        <taxon>Plagiorchiida</taxon>
        <taxon>Pronocephalata</taxon>
        <taxon>Paramphistomoidea</taxon>
        <taxon>Paramphistomidae</taxon>
        <taxon>Calicophoron</taxon>
    </lineage>
</organism>
<dbReference type="SUPFAM" id="SSF57959">
    <property type="entry name" value="Leucine zipper domain"/>
    <property type="match status" value="1"/>
</dbReference>